<dbReference type="InterPro" id="IPR045254">
    <property type="entry name" value="Nit1/2_C-N_Hydrolase"/>
</dbReference>
<dbReference type="PROSITE" id="PS50263">
    <property type="entry name" value="CN_HYDROLASE"/>
    <property type="match status" value="1"/>
</dbReference>
<dbReference type="InterPro" id="IPR003010">
    <property type="entry name" value="C-N_Hydrolase"/>
</dbReference>
<dbReference type="Proteomes" id="UP000183454">
    <property type="component" value="Unassembled WGS sequence"/>
</dbReference>
<dbReference type="PANTHER" id="PTHR23088:SF27">
    <property type="entry name" value="DEAMINATED GLUTATHIONE AMIDASE"/>
    <property type="match status" value="1"/>
</dbReference>
<dbReference type="Gene3D" id="3.60.110.10">
    <property type="entry name" value="Carbon-nitrogen hydrolase"/>
    <property type="match status" value="1"/>
</dbReference>
<dbReference type="RefSeq" id="WP_074667353.1">
    <property type="nucleotide sequence ID" value="NZ_FNNH01000028.1"/>
</dbReference>
<keyword evidence="2" id="KW-0378">Hydrolase</keyword>
<evidence type="ECO:0000313" key="5">
    <source>
        <dbReference type="Proteomes" id="UP000183454"/>
    </source>
</evidence>
<dbReference type="EMBL" id="FNNH01000028">
    <property type="protein sequence ID" value="SDW78373.1"/>
    <property type="molecule type" value="Genomic_DNA"/>
</dbReference>
<evidence type="ECO:0000259" key="3">
    <source>
        <dbReference type="PROSITE" id="PS50263"/>
    </source>
</evidence>
<dbReference type="PANTHER" id="PTHR23088">
    <property type="entry name" value="NITRILASE-RELATED"/>
    <property type="match status" value="1"/>
</dbReference>
<sequence length="289" mass="31891">MLNHSGIFSKHLPEKENNCTLRVAAIQMASGPSVSANLEEALRLIELAVSQEAKLVALPEYFCIMGLRDTDKLSVREQPGEGMVQSFLSETAKRFGIWLVGGSVPLESPVPDKVYNSCLIYDHEGRQVARYDKIHLFGLEMGEERFAEEKTIKAGDKVVAVDSPFGRIGLSICYDLRFPELYRLMGKVDIILAPSAFTAITGKAHWETLIRARAIENQAYVIAPAQGGFHVNGRETNGDSMIVDPWGVVIDRLARGPGVVVATLDRAYQSSVRASLPALEHRCLYPCQM</sequence>
<feature type="domain" description="CN hydrolase" evidence="3">
    <location>
        <begin position="21"/>
        <end position="266"/>
    </location>
</feature>
<gene>
    <name evidence="4" type="ORF">SAMN05421882_10283</name>
</gene>
<dbReference type="AlphaFoldDB" id="A0A1H2WCG6"/>
<reference evidence="4 5" key="1">
    <citation type="submission" date="2016-10" db="EMBL/GenBank/DDBJ databases">
        <authorList>
            <person name="de Groot N.N."/>
        </authorList>
    </citation>
    <scope>NUCLEOTIDE SEQUENCE [LARGE SCALE GENOMIC DNA]</scope>
    <source>
        <strain evidence="4 5">Nm110</strain>
    </source>
</reference>
<comment type="similarity">
    <text evidence="1">Belongs to the carbon-nitrogen hydrolase superfamily. NIT1/NIT2 family.</text>
</comment>
<protein>
    <submittedName>
        <fullName evidence="4">Nitrilase</fullName>
    </submittedName>
</protein>
<dbReference type="CDD" id="cd07572">
    <property type="entry name" value="nit"/>
    <property type="match status" value="1"/>
</dbReference>
<proteinExistence type="inferred from homology"/>
<evidence type="ECO:0000256" key="2">
    <source>
        <dbReference type="ARBA" id="ARBA00022801"/>
    </source>
</evidence>
<dbReference type="Pfam" id="PF00795">
    <property type="entry name" value="CN_hydrolase"/>
    <property type="match status" value="1"/>
</dbReference>
<accession>A0A1H2WCG6</accession>
<evidence type="ECO:0000256" key="1">
    <source>
        <dbReference type="ARBA" id="ARBA00010613"/>
    </source>
</evidence>
<dbReference type="GO" id="GO:0016811">
    <property type="term" value="F:hydrolase activity, acting on carbon-nitrogen (but not peptide) bonds, in linear amides"/>
    <property type="evidence" value="ECO:0007669"/>
    <property type="project" value="InterPro"/>
</dbReference>
<dbReference type="InterPro" id="IPR036526">
    <property type="entry name" value="C-N_Hydrolase_sf"/>
</dbReference>
<dbReference type="PROSITE" id="PS01227">
    <property type="entry name" value="UPF0012"/>
    <property type="match status" value="1"/>
</dbReference>
<dbReference type="SUPFAM" id="SSF56317">
    <property type="entry name" value="Carbon-nitrogen hydrolase"/>
    <property type="match status" value="1"/>
</dbReference>
<name>A0A1H2WCG6_9PROT</name>
<dbReference type="InterPro" id="IPR001110">
    <property type="entry name" value="UPF0012_CS"/>
</dbReference>
<organism evidence="4 5">
    <name type="scientific">Nitrosomonas communis</name>
    <dbReference type="NCBI Taxonomy" id="44574"/>
    <lineage>
        <taxon>Bacteria</taxon>
        <taxon>Pseudomonadati</taxon>
        <taxon>Pseudomonadota</taxon>
        <taxon>Betaproteobacteria</taxon>
        <taxon>Nitrosomonadales</taxon>
        <taxon>Nitrosomonadaceae</taxon>
        <taxon>Nitrosomonas</taxon>
    </lineage>
</organism>
<evidence type="ECO:0000313" key="4">
    <source>
        <dbReference type="EMBL" id="SDW78373.1"/>
    </source>
</evidence>